<name>A0ABR0XL39_REHGL</name>
<evidence type="ECO:0000256" key="1">
    <source>
        <dbReference type="SAM" id="MobiDB-lite"/>
    </source>
</evidence>
<dbReference type="EMBL" id="JABTTQ020000003">
    <property type="protein sequence ID" value="KAK6159830.1"/>
    <property type="molecule type" value="Genomic_DNA"/>
</dbReference>
<dbReference type="Proteomes" id="UP001318860">
    <property type="component" value="Unassembled WGS sequence"/>
</dbReference>
<feature type="region of interest" description="Disordered" evidence="1">
    <location>
        <begin position="1"/>
        <end position="65"/>
    </location>
</feature>
<keyword evidence="3" id="KW-1185">Reference proteome</keyword>
<organism evidence="2 3">
    <name type="scientific">Rehmannia glutinosa</name>
    <name type="common">Chinese foxglove</name>
    <dbReference type="NCBI Taxonomy" id="99300"/>
    <lineage>
        <taxon>Eukaryota</taxon>
        <taxon>Viridiplantae</taxon>
        <taxon>Streptophyta</taxon>
        <taxon>Embryophyta</taxon>
        <taxon>Tracheophyta</taxon>
        <taxon>Spermatophyta</taxon>
        <taxon>Magnoliopsida</taxon>
        <taxon>eudicotyledons</taxon>
        <taxon>Gunneridae</taxon>
        <taxon>Pentapetalae</taxon>
        <taxon>asterids</taxon>
        <taxon>lamiids</taxon>
        <taxon>Lamiales</taxon>
        <taxon>Orobanchaceae</taxon>
        <taxon>Rehmannieae</taxon>
        <taxon>Rehmannia</taxon>
    </lineage>
</organism>
<reference evidence="2 3" key="1">
    <citation type="journal article" date="2021" name="Comput. Struct. Biotechnol. J.">
        <title>De novo genome assembly of the potent medicinal plant Rehmannia glutinosa using nanopore technology.</title>
        <authorList>
            <person name="Ma L."/>
            <person name="Dong C."/>
            <person name="Song C."/>
            <person name="Wang X."/>
            <person name="Zheng X."/>
            <person name="Niu Y."/>
            <person name="Chen S."/>
            <person name="Feng W."/>
        </authorList>
    </citation>
    <scope>NUCLEOTIDE SEQUENCE [LARGE SCALE GENOMIC DNA]</scope>
    <source>
        <strain evidence="2">DH-2019</strain>
    </source>
</reference>
<dbReference type="Gene3D" id="3.30.420.10">
    <property type="entry name" value="Ribonuclease H-like superfamily/Ribonuclease H"/>
    <property type="match status" value="1"/>
</dbReference>
<accession>A0ABR0XL39</accession>
<evidence type="ECO:0000313" key="2">
    <source>
        <dbReference type="EMBL" id="KAK6159830.1"/>
    </source>
</evidence>
<feature type="compositionally biased region" description="Basic and acidic residues" evidence="1">
    <location>
        <begin position="7"/>
        <end position="18"/>
    </location>
</feature>
<dbReference type="PANTHER" id="PTHR48475:SF2">
    <property type="entry name" value="RIBONUCLEASE H"/>
    <property type="match status" value="1"/>
</dbReference>
<gene>
    <name evidence="2" type="ORF">DH2020_003211</name>
</gene>
<protein>
    <recommendedName>
        <fullName evidence="4">RNase H type-1 domain-containing protein</fullName>
    </recommendedName>
</protein>
<dbReference type="PANTHER" id="PTHR48475">
    <property type="entry name" value="RIBONUCLEASE H"/>
    <property type="match status" value="1"/>
</dbReference>
<evidence type="ECO:0000313" key="3">
    <source>
        <dbReference type="Proteomes" id="UP001318860"/>
    </source>
</evidence>
<proteinExistence type="predicted"/>
<feature type="region of interest" description="Disordered" evidence="1">
    <location>
        <begin position="248"/>
        <end position="277"/>
    </location>
</feature>
<evidence type="ECO:0008006" key="4">
    <source>
        <dbReference type="Google" id="ProtNLM"/>
    </source>
</evidence>
<feature type="compositionally biased region" description="Basic and acidic residues" evidence="1">
    <location>
        <begin position="248"/>
        <end position="259"/>
    </location>
</feature>
<comment type="caution">
    <text evidence="2">The sequence shown here is derived from an EMBL/GenBank/DDBJ whole genome shotgun (WGS) entry which is preliminary data.</text>
</comment>
<feature type="compositionally biased region" description="Basic and acidic residues" evidence="1">
    <location>
        <begin position="135"/>
        <end position="167"/>
    </location>
</feature>
<sequence>MEINQELVKERDREKGLPDLDPMTGLPKDNDGHNRLSKSYIPGGLEHEDEAESRTSPPRPRSPDKVCLGVEVLGVPITRVPLGDNLHELSEQIELATKKLEEMKKRGAVTSALQKRWSLFCEEILMEPFRAQGEPVHKQDPTRRSHSRSQERNRQGPDKGKRPYESKEKTMIAYLERVKQLIKGFEQFQLHQVPRAENGQADALAKFASNITGVSSRKVVILTAEEPKVRSEKDPIGLCPTADLKSIDLKGPQHPERRISGTHKTCMLGGTSRPREI</sequence>
<dbReference type="InterPro" id="IPR036397">
    <property type="entry name" value="RNaseH_sf"/>
</dbReference>
<feature type="region of interest" description="Disordered" evidence="1">
    <location>
        <begin position="131"/>
        <end position="167"/>
    </location>
</feature>